<feature type="compositionally biased region" description="Basic and acidic residues" evidence="1">
    <location>
        <begin position="111"/>
        <end position="122"/>
    </location>
</feature>
<organism evidence="2 3">
    <name type="scientific">Diaphorina citri</name>
    <name type="common">Asian citrus psyllid</name>
    <dbReference type="NCBI Taxonomy" id="121845"/>
    <lineage>
        <taxon>Eukaryota</taxon>
        <taxon>Metazoa</taxon>
        <taxon>Ecdysozoa</taxon>
        <taxon>Arthropoda</taxon>
        <taxon>Hexapoda</taxon>
        <taxon>Insecta</taxon>
        <taxon>Pterygota</taxon>
        <taxon>Neoptera</taxon>
        <taxon>Paraneoptera</taxon>
        <taxon>Hemiptera</taxon>
        <taxon>Sternorrhyncha</taxon>
        <taxon>Psylloidea</taxon>
        <taxon>Psyllidae</taxon>
        <taxon>Diaphorininae</taxon>
        <taxon>Diaphorina</taxon>
    </lineage>
</organism>
<feature type="compositionally biased region" description="Basic residues" evidence="1">
    <location>
        <begin position="149"/>
        <end position="160"/>
    </location>
</feature>
<keyword evidence="2" id="KW-1185">Reference proteome</keyword>
<accession>A0A3Q0JR17</accession>
<dbReference type="KEGG" id="dci:103524373"/>
<feature type="region of interest" description="Disordered" evidence="1">
    <location>
        <begin position="540"/>
        <end position="580"/>
    </location>
</feature>
<feature type="compositionally biased region" description="Basic and acidic residues" evidence="1">
    <location>
        <begin position="186"/>
        <end position="226"/>
    </location>
</feature>
<name>A0A3Q0JR17_DIACI</name>
<feature type="compositionally biased region" description="Polar residues" evidence="1">
    <location>
        <begin position="269"/>
        <end position="290"/>
    </location>
</feature>
<proteinExistence type="predicted"/>
<dbReference type="PaxDb" id="121845-A0A3Q0JR17"/>
<dbReference type="GeneID" id="103524373"/>
<feature type="compositionally biased region" description="Acidic residues" evidence="1">
    <location>
        <begin position="445"/>
        <end position="494"/>
    </location>
</feature>
<feature type="compositionally biased region" description="Basic and acidic residues" evidence="1">
    <location>
        <begin position="399"/>
        <end position="408"/>
    </location>
</feature>
<feature type="region of interest" description="Disordered" evidence="1">
    <location>
        <begin position="374"/>
        <end position="508"/>
    </location>
</feature>
<sequence length="580" mass="66571">MKNMIMKYFIPENFESGDKCEDDSSFYFTGPNSGDGELSPRRHGSHQCYETGGQSYPRAYQINQYYGSVKQSSPRRHQSNQYDKHGEEIEESRSRAYQTNQYYEPLNQRYCENRRDRHSPTEWKNTDKYRFETNFESQRCSRDGESYGRHTRRSPRKRGSARSPQYERSFRSPPYDKLNTRSCSKQIDEQNQLRDRKQLDENKPKNEDDGANRADKSDDHADRESVDQLDSNTESVHEGSKKFIMAHDERIKERMKKQLNYFFKHKQEPGSSTSCATQRTHSEGTVQKYFQDSDEESDGSNPRESNEPSKMRHEDDRVRKTYDMKEKKSIKIKLGEMKTQNVTPSTPLEITNETLIDSVTDNINAKPVTSLQDYVKSAEAERHINPKCSPKSTPDEMESERPESKTRENVSANDSTTSKHDIEEDSPSNRVETNETNAENTEPTADPEDESEAEEGELSENSGEEDVDKVEEEPPEPEPEEDEVEDGEILDNEDDTKSQGSVETIDDDIEMVFAAEKKADPKRDMEKVRLRKQLMAIEEKIKAARRAKRRTRSSSTSSSGSSGSTSSSRSRSSSSGSSSS</sequence>
<evidence type="ECO:0000313" key="2">
    <source>
        <dbReference type="Proteomes" id="UP000079169"/>
    </source>
</evidence>
<feature type="region of interest" description="Disordered" evidence="1">
    <location>
        <begin position="134"/>
        <end position="241"/>
    </location>
</feature>
<feature type="compositionally biased region" description="Low complexity" evidence="1">
    <location>
        <begin position="553"/>
        <end position="580"/>
    </location>
</feature>
<dbReference type="Proteomes" id="UP000079169">
    <property type="component" value="Unplaced"/>
</dbReference>
<evidence type="ECO:0000256" key="1">
    <source>
        <dbReference type="SAM" id="MobiDB-lite"/>
    </source>
</evidence>
<feature type="compositionally biased region" description="Basic and acidic residues" evidence="1">
    <location>
        <begin position="134"/>
        <end position="148"/>
    </location>
</feature>
<protein>
    <submittedName>
        <fullName evidence="3">Peptidyl-prolyl cis-trans isomerase 1-like</fullName>
    </submittedName>
</protein>
<feature type="compositionally biased region" description="Basic and acidic residues" evidence="1">
    <location>
        <begin position="304"/>
        <end position="326"/>
    </location>
</feature>
<feature type="region of interest" description="Disordered" evidence="1">
    <location>
        <begin position="265"/>
        <end position="326"/>
    </location>
</feature>
<evidence type="ECO:0000313" key="3">
    <source>
        <dbReference type="RefSeq" id="XP_026689285.1"/>
    </source>
</evidence>
<feature type="compositionally biased region" description="Low complexity" evidence="1">
    <location>
        <begin position="429"/>
        <end position="444"/>
    </location>
</feature>
<gene>
    <name evidence="3" type="primary">LOC103524373</name>
</gene>
<dbReference type="AlphaFoldDB" id="A0A3Q0JR17"/>
<feature type="region of interest" description="Disordered" evidence="1">
    <location>
        <begin position="26"/>
        <end position="52"/>
    </location>
</feature>
<feature type="region of interest" description="Disordered" evidence="1">
    <location>
        <begin position="68"/>
        <end position="122"/>
    </location>
</feature>
<reference evidence="3" key="1">
    <citation type="submission" date="2025-08" db="UniProtKB">
        <authorList>
            <consortium name="RefSeq"/>
        </authorList>
    </citation>
    <scope>IDENTIFICATION</scope>
</reference>
<dbReference type="RefSeq" id="XP_026689285.1">
    <property type="nucleotide sequence ID" value="XM_026833484.1"/>
</dbReference>
<feature type="compositionally biased region" description="Basic residues" evidence="1">
    <location>
        <begin position="543"/>
        <end position="552"/>
    </location>
</feature>
<feature type="compositionally biased region" description="Basic and acidic residues" evidence="1">
    <location>
        <begin position="82"/>
        <end position="94"/>
    </location>
</feature>